<accession>D5CTK9</accession>
<name>D5CTK9_SIDLE</name>
<dbReference type="Proteomes" id="UP000001625">
    <property type="component" value="Chromosome"/>
</dbReference>
<dbReference type="AlphaFoldDB" id="D5CTK9"/>
<organism evidence="1 2">
    <name type="scientific">Sideroxydans lithotrophicus (strain ES-1)</name>
    <dbReference type="NCBI Taxonomy" id="580332"/>
    <lineage>
        <taxon>Bacteria</taxon>
        <taxon>Pseudomonadati</taxon>
        <taxon>Pseudomonadota</taxon>
        <taxon>Betaproteobacteria</taxon>
        <taxon>Nitrosomonadales</taxon>
        <taxon>Gallionellaceae</taxon>
        <taxon>Sideroxydans</taxon>
    </lineage>
</organism>
<keyword evidence="2" id="KW-1185">Reference proteome</keyword>
<evidence type="ECO:0000313" key="1">
    <source>
        <dbReference type="EMBL" id="ADE10315.1"/>
    </source>
</evidence>
<protein>
    <submittedName>
        <fullName evidence="1">Uncharacterized protein</fullName>
    </submittedName>
</protein>
<reference evidence="1 2" key="1">
    <citation type="submission" date="2010-03" db="EMBL/GenBank/DDBJ databases">
        <title>Complete sequence of Sideroxydans lithotrophicus ES-1.</title>
        <authorList>
            <consortium name="US DOE Joint Genome Institute"/>
            <person name="Lucas S."/>
            <person name="Copeland A."/>
            <person name="Lapidus A."/>
            <person name="Cheng J.-F."/>
            <person name="Bruce D."/>
            <person name="Goodwin L."/>
            <person name="Pitluck S."/>
            <person name="Munk A.C."/>
            <person name="Detter J.C."/>
            <person name="Han C."/>
            <person name="Tapia R."/>
            <person name="Larimer F."/>
            <person name="Land M."/>
            <person name="Hauser L."/>
            <person name="Kyrpides N."/>
            <person name="Ivanova N."/>
            <person name="Emerson D."/>
            <person name="Woyke T."/>
        </authorList>
    </citation>
    <scope>NUCLEOTIDE SEQUENCE [LARGE SCALE GENOMIC DNA]</scope>
    <source>
        <strain evidence="1 2">ES-1</strain>
    </source>
</reference>
<dbReference type="RefSeq" id="WP_013028214.1">
    <property type="nucleotide sequence ID" value="NC_013959.1"/>
</dbReference>
<evidence type="ECO:0000313" key="2">
    <source>
        <dbReference type="Proteomes" id="UP000001625"/>
    </source>
</evidence>
<sequence>MVDDVPGKLQPSSCGAKRWSKPVLIENLTTALRADDAGLLQDWQLEQDGLILASQQHCQCQNKEWRKYKHEYQSTFHSSTPLWLLMFYLR</sequence>
<gene>
    <name evidence="1" type="ordered locus">Slit_0073</name>
</gene>
<dbReference type="STRING" id="580332.Slit_0073"/>
<dbReference type="HOGENOM" id="CLU_2439136_0_0_4"/>
<dbReference type="KEGG" id="slt:Slit_0073"/>
<dbReference type="EMBL" id="CP001965">
    <property type="protein sequence ID" value="ADE10315.1"/>
    <property type="molecule type" value="Genomic_DNA"/>
</dbReference>
<proteinExistence type="predicted"/>